<dbReference type="AlphaFoldDB" id="A0A4Q2KC61"/>
<dbReference type="EMBL" id="SDOZ01000002">
    <property type="protein sequence ID" value="RXZ61082.1"/>
    <property type="molecule type" value="Genomic_DNA"/>
</dbReference>
<evidence type="ECO:0000259" key="1">
    <source>
        <dbReference type="PROSITE" id="PS51201"/>
    </source>
</evidence>
<dbReference type="Gene3D" id="3.30.70.1450">
    <property type="entry name" value="Regulator of K+ conductance, C-terminal domain"/>
    <property type="match status" value="1"/>
</dbReference>
<dbReference type="PANTHER" id="PTHR43833:SF7">
    <property type="entry name" value="KTR SYSTEM POTASSIUM UPTAKE PROTEIN C"/>
    <property type="match status" value="1"/>
</dbReference>
<dbReference type="InterPro" id="IPR036721">
    <property type="entry name" value="RCK_C_sf"/>
</dbReference>
<accession>A0A4Q2KC61</accession>
<proteinExistence type="predicted"/>
<dbReference type="SUPFAM" id="SSF51735">
    <property type="entry name" value="NAD(P)-binding Rossmann-fold domains"/>
    <property type="match status" value="1"/>
</dbReference>
<sequence length="214" mass="23740">MKSVLIIGLGRFGTYMAKKFTALGNHVMALDTDEEKVNEILPFVTTAQIGDATKESVLESIGVDNFDLCVVSVGENFQSSLETTSLLKELGAKYVLSRACTEIQAKFLLKNGADNVVYAEKEMAERLAVKYSANNIFDYIQLTPEYAIFEIPTPKSWAGKTIRDKGVRAKYNLNILAIKRGSNLTPLPSADYVFNASERLIVMCKRADIDKMVH</sequence>
<dbReference type="GO" id="GO:0006813">
    <property type="term" value="P:potassium ion transport"/>
    <property type="evidence" value="ECO:0007669"/>
    <property type="project" value="InterPro"/>
</dbReference>
<dbReference type="Proteomes" id="UP000291269">
    <property type="component" value="Unassembled WGS sequence"/>
</dbReference>
<dbReference type="OrthoDB" id="9776294at2"/>
<dbReference type="InterPro" id="IPR003148">
    <property type="entry name" value="RCK_N"/>
</dbReference>
<dbReference type="InterPro" id="IPR036291">
    <property type="entry name" value="NAD(P)-bd_dom_sf"/>
</dbReference>
<keyword evidence="4" id="KW-1185">Reference proteome</keyword>
<evidence type="ECO:0000313" key="4">
    <source>
        <dbReference type="Proteomes" id="UP000291269"/>
    </source>
</evidence>
<reference evidence="3 4" key="1">
    <citation type="journal article" date="2019" name="Gut">
        <title>Antibiotics-induced monodominance of a novel gut bacterial order.</title>
        <authorList>
            <person name="Hildebrand F."/>
            <person name="Moitinho-Silva L."/>
            <person name="Blasche S."/>
            <person name="Jahn M.T."/>
            <person name="Gossmann T.I."/>
            <person name="Heuerta-Cepas J."/>
            <person name="Hercog R."/>
            <person name="Luetge M."/>
            <person name="Bahram M."/>
            <person name="Pryszlak A."/>
            <person name="Alves R.J."/>
            <person name="Waszak S.M."/>
            <person name="Zhu A."/>
            <person name="Ye L."/>
            <person name="Costea P.I."/>
            <person name="Aalvink S."/>
            <person name="Belzer C."/>
            <person name="Forslund S.K."/>
            <person name="Sunagawa S."/>
            <person name="Hentschel U."/>
            <person name="Merten C."/>
            <person name="Patil K.R."/>
            <person name="Benes V."/>
            <person name="Bork P."/>
        </authorList>
    </citation>
    <scope>NUCLEOTIDE SEQUENCE [LARGE SCALE GENOMIC DNA]</scope>
    <source>
        <strain evidence="3 4">HDS1380</strain>
    </source>
</reference>
<organism evidence="3 4">
    <name type="scientific">Candidatus Borkfalkia ceftriaxoniphila</name>
    <dbReference type="NCBI Taxonomy" id="2508949"/>
    <lineage>
        <taxon>Bacteria</taxon>
        <taxon>Bacillati</taxon>
        <taxon>Bacillota</taxon>
        <taxon>Clostridia</taxon>
        <taxon>Christensenellales</taxon>
        <taxon>Christensenellaceae</taxon>
        <taxon>Candidatus Borkfalkia</taxon>
    </lineage>
</organism>
<feature type="domain" description="RCK N-terminal" evidence="1">
    <location>
        <begin position="1"/>
        <end position="117"/>
    </location>
</feature>
<dbReference type="SUPFAM" id="SSF116726">
    <property type="entry name" value="TrkA C-terminal domain-like"/>
    <property type="match status" value="1"/>
</dbReference>
<dbReference type="InterPro" id="IPR006037">
    <property type="entry name" value="RCK_C"/>
</dbReference>
<gene>
    <name evidence="3" type="ORF">ESZ91_01495</name>
</gene>
<dbReference type="Gene3D" id="3.40.50.720">
    <property type="entry name" value="NAD(P)-binding Rossmann-like Domain"/>
    <property type="match status" value="1"/>
</dbReference>
<evidence type="ECO:0000313" key="3">
    <source>
        <dbReference type="EMBL" id="RXZ61082.1"/>
    </source>
</evidence>
<evidence type="ECO:0000259" key="2">
    <source>
        <dbReference type="PROSITE" id="PS51202"/>
    </source>
</evidence>
<protein>
    <submittedName>
        <fullName evidence="3">TrkA family potassium uptake protein</fullName>
    </submittedName>
</protein>
<feature type="domain" description="RCK C-terminal" evidence="2">
    <location>
        <begin position="134"/>
        <end position="214"/>
    </location>
</feature>
<dbReference type="Pfam" id="PF02254">
    <property type="entry name" value="TrkA_N"/>
    <property type="match status" value="1"/>
</dbReference>
<dbReference type="PROSITE" id="PS51202">
    <property type="entry name" value="RCK_C"/>
    <property type="match status" value="1"/>
</dbReference>
<dbReference type="PANTHER" id="PTHR43833">
    <property type="entry name" value="POTASSIUM CHANNEL PROTEIN 2-RELATED-RELATED"/>
    <property type="match status" value="1"/>
</dbReference>
<dbReference type="Pfam" id="PF02080">
    <property type="entry name" value="TrkA_C"/>
    <property type="match status" value="1"/>
</dbReference>
<dbReference type="RefSeq" id="WP_129223405.1">
    <property type="nucleotide sequence ID" value="NZ_SDOZ01000002.1"/>
</dbReference>
<dbReference type="GO" id="GO:0008324">
    <property type="term" value="F:monoatomic cation transmembrane transporter activity"/>
    <property type="evidence" value="ECO:0007669"/>
    <property type="project" value="InterPro"/>
</dbReference>
<comment type="caution">
    <text evidence="3">The sequence shown here is derived from an EMBL/GenBank/DDBJ whole genome shotgun (WGS) entry which is preliminary data.</text>
</comment>
<name>A0A4Q2KC61_9FIRM</name>
<dbReference type="PROSITE" id="PS51201">
    <property type="entry name" value="RCK_N"/>
    <property type="match status" value="1"/>
</dbReference>
<dbReference type="InterPro" id="IPR050721">
    <property type="entry name" value="Trk_Ktr_HKT_K-transport"/>
</dbReference>